<feature type="compositionally biased region" description="Basic residues" evidence="1">
    <location>
        <begin position="727"/>
        <end position="741"/>
    </location>
</feature>
<dbReference type="EMBL" id="JAIZAY010000014">
    <property type="protein sequence ID" value="KAJ8029770.1"/>
    <property type="molecule type" value="Genomic_DNA"/>
</dbReference>
<feature type="region of interest" description="Disordered" evidence="1">
    <location>
        <begin position="727"/>
        <end position="747"/>
    </location>
</feature>
<keyword evidence="3" id="KW-1185">Reference proteome</keyword>
<organism evidence="2 3">
    <name type="scientific">Holothuria leucospilota</name>
    <name type="common">Black long sea cucumber</name>
    <name type="synonym">Mertensiothuria leucospilota</name>
    <dbReference type="NCBI Taxonomy" id="206669"/>
    <lineage>
        <taxon>Eukaryota</taxon>
        <taxon>Metazoa</taxon>
        <taxon>Echinodermata</taxon>
        <taxon>Eleutherozoa</taxon>
        <taxon>Echinozoa</taxon>
        <taxon>Holothuroidea</taxon>
        <taxon>Aspidochirotacea</taxon>
        <taxon>Aspidochirotida</taxon>
        <taxon>Holothuriidae</taxon>
        <taxon>Holothuria</taxon>
    </lineage>
</organism>
<dbReference type="AlphaFoldDB" id="A0A9Q1BNA4"/>
<feature type="compositionally biased region" description="Low complexity" evidence="1">
    <location>
        <begin position="659"/>
        <end position="683"/>
    </location>
</feature>
<evidence type="ECO:0000256" key="1">
    <source>
        <dbReference type="SAM" id="MobiDB-lite"/>
    </source>
</evidence>
<gene>
    <name evidence="2" type="ORF">HOLleu_29248</name>
</gene>
<evidence type="ECO:0000313" key="2">
    <source>
        <dbReference type="EMBL" id="KAJ8029770.1"/>
    </source>
</evidence>
<reference evidence="2" key="1">
    <citation type="submission" date="2021-10" db="EMBL/GenBank/DDBJ databases">
        <title>Tropical sea cucumber genome reveals ecological adaptation and Cuvierian tubules defense mechanism.</title>
        <authorList>
            <person name="Chen T."/>
        </authorList>
    </citation>
    <scope>NUCLEOTIDE SEQUENCE</scope>
    <source>
        <strain evidence="2">Nanhai2018</strain>
        <tissue evidence="2">Muscle</tissue>
    </source>
</reference>
<accession>A0A9Q1BNA4</accession>
<proteinExistence type="predicted"/>
<comment type="caution">
    <text evidence="2">The sequence shown here is derived from an EMBL/GenBank/DDBJ whole genome shotgun (WGS) entry which is preliminary data.</text>
</comment>
<evidence type="ECO:0000313" key="3">
    <source>
        <dbReference type="Proteomes" id="UP001152320"/>
    </source>
</evidence>
<feature type="region of interest" description="Disordered" evidence="1">
    <location>
        <begin position="638"/>
        <end position="689"/>
    </location>
</feature>
<protein>
    <submittedName>
        <fullName evidence="2">Uncharacterized protein</fullName>
    </submittedName>
</protein>
<dbReference type="Proteomes" id="UP001152320">
    <property type="component" value="Chromosome 14"/>
</dbReference>
<name>A0A9Q1BNA4_HOLLE</name>
<sequence>MEFVDMPKSVEEVMYKLFAPEFDVSLEEIEDTLNILNHIQDDVKKDERGKVLQSLISVISGEAVADDFKQVIMKNHPSVYRKRDLAQSLIYMVKEVTKNKEHPLLCQPSLIPGNMQSSDSLRSENKRIFLPNYWDNSSVNFKDVGDSNMMEQDVQGATKCGKDGQECKNQLLLIPGCAKFPLSRMMHKQEQTGTTNDNGQYQASTRAGCYREKVQIADGWDAPGQFIDTEYSWNFVENSSKMTNHFEETTPMRSTGSIDRYYNMGGGVTPLIISNKERHETPNQQKGVLSRTAKYPKTNEVLLHKVASNCIMVAVKDKTNRFILPKPERRIPMDRNDIKDVSVPFKGISAKSKARKRRGIDVMALCGGHKVGKMSGCNSRSPRDKLSSQLTIRKAFEPKKTGLECFKGVGKSTSVGHLKQGQCPWENVQERFSLLPQNDNQRVEKGLSETVWVESGSKEGCKVISSPFSGGLRSSSLKKTDIEGKAEVDSLMAESNEETLLQQFHVGDLEAVDRVGKCKATAVTGQGSFIEDEEEDPDVLIIDEDPPVQVDSDGNDSKTKNGEKSGGNTDAKIGYWNGQSWIPAGQDQGHYSGQPKGGGFYCEQAVSSMKAGQGKVVKHQGQISRSYLESETSPWCGPNMIHVRTTSSSSEVDFKKTDSQSNASDASSPDASSSADSLSLSQGSDGGSFTSPELPEYSFLFNLLKYHDEMETKDDLCKFSWKKILPKKKGKPRRSRRKRRARETYQN</sequence>
<feature type="region of interest" description="Disordered" evidence="1">
    <location>
        <begin position="544"/>
        <end position="580"/>
    </location>
</feature>
<dbReference type="OrthoDB" id="10685098at2759"/>